<dbReference type="EMBL" id="BMAR01000008">
    <property type="protein sequence ID" value="GFR44504.1"/>
    <property type="molecule type" value="Genomic_DNA"/>
</dbReference>
<comment type="caution">
    <text evidence="4">The sequence shown here is derived from an EMBL/GenBank/DDBJ whole genome shotgun (WGS) entry which is preliminary data.</text>
</comment>
<dbReference type="PANTHER" id="PTHR43977">
    <property type="entry name" value="STRUCTURAL MAINTENANCE OF CHROMOSOMES PROTEIN 3"/>
    <property type="match status" value="1"/>
</dbReference>
<reference evidence="4 5" key="1">
    <citation type="journal article" date="2021" name="Sci. Rep.">
        <title>Genome sequencing of the multicellular alga Astrephomene provides insights into convergent evolution of germ-soma differentiation.</title>
        <authorList>
            <person name="Yamashita S."/>
            <person name="Yamamoto K."/>
            <person name="Matsuzaki R."/>
            <person name="Suzuki S."/>
            <person name="Yamaguchi H."/>
            <person name="Hirooka S."/>
            <person name="Minakuchi Y."/>
            <person name="Miyagishima S."/>
            <person name="Kawachi M."/>
            <person name="Toyoda A."/>
            <person name="Nozaki H."/>
        </authorList>
    </citation>
    <scope>NUCLEOTIDE SEQUENCE [LARGE SCALE GENOMIC DNA]</scope>
    <source>
        <strain evidence="4 5">NIES-4017</strain>
    </source>
</reference>
<evidence type="ECO:0000313" key="4">
    <source>
        <dbReference type="EMBL" id="GFR44504.1"/>
    </source>
</evidence>
<dbReference type="AlphaFoldDB" id="A0AAD3DMC1"/>
<feature type="coiled-coil region" evidence="2">
    <location>
        <begin position="186"/>
        <end position="252"/>
    </location>
</feature>
<gene>
    <name evidence="4" type="ORF">Agub_g5768</name>
</gene>
<dbReference type="Gene3D" id="3.40.50.300">
    <property type="entry name" value="P-loop containing nucleotide triphosphate hydrolases"/>
    <property type="match status" value="1"/>
</dbReference>
<feature type="non-terminal residue" evidence="4">
    <location>
        <position position="257"/>
    </location>
</feature>
<evidence type="ECO:0000313" key="5">
    <source>
        <dbReference type="Proteomes" id="UP001054857"/>
    </source>
</evidence>
<protein>
    <recommendedName>
        <fullName evidence="3">RecF/RecN/SMC N-terminal domain-containing protein</fullName>
    </recommendedName>
</protein>
<dbReference type="GO" id="GO:0016887">
    <property type="term" value="F:ATP hydrolysis activity"/>
    <property type="evidence" value="ECO:0007669"/>
    <property type="project" value="InterPro"/>
</dbReference>
<evidence type="ECO:0000259" key="3">
    <source>
        <dbReference type="Pfam" id="PF02463"/>
    </source>
</evidence>
<dbReference type="InterPro" id="IPR041741">
    <property type="entry name" value="SMC3_ABC_euk"/>
</dbReference>
<keyword evidence="2" id="KW-0175">Coiled coil</keyword>
<dbReference type="GO" id="GO:0005524">
    <property type="term" value="F:ATP binding"/>
    <property type="evidence" value="ECO:0007669"/>
    <property type="project" value="InterPro"/>
</dbReference>
<sequence>MHIKQVLIEGFKSYKDQTHTEEFDPKINVVVGANGSGKSNFFHAIRFVLNDAFINIRGDERLQLLHEGAGHRVSSAWVEVVFDNSDGRFPIDRSELRLRRTISAKKDDYTLDKKHIPKSEVSSLLESAGFSKSNPYYIVQQGKITAMAAMSDPQRLELLKEIGGTRVYEERRRESLRILQEADSRGAQIREMLSEIESKLRELDAERAELAEFQRLDRTRRCLQYNLYDKELGKTQAEVEKLDREAARLREAAGAAG</sequence>
<dbReference type="SUPFAM" id="SSF52540">
    <property type="entry name" value="P-loop containing nucleoside triphosphate hydrolases"/>
    <property type="match status" value="1"/>
</dbReference>
<keyword evidence="1" id="KW-0131">Cell cycle</keyword>
<proteinExistence type="predicted"/>
<dbReference type="Pfam" id="PF02463">
    <property type="entry name" value="SMC_N"/>
    <property type="match status" value="1"/>
</dbReference>
<dbReference type="InterPro" id="IPR027417">
    <property type="entry name" value="P-loop_NTPase"/>
</dbReference>
<keyword evidence="5" id="KW-1185">Reference proteome</keyword>
<dbReference type="InterPro" id="IPR003395">
    <property type="entry name" value="RecF/RecN/SMC_N"/>
</dbReference>
<dbReference type="Proteomes" id="UP001054857">
    <property type="component" value="Unassembled WGS sequence"/>
</dbReference>
<dbReference type="FunFam" id="3.40.50.300:FF:000424">
    <property type="entry name" value="Structural maintenance of chromosomes 3"/>
    <property type="match status" value="1"/>
</dbReference>
<accession>A0AAD3DMC1</accession>
<evidence type="ECO:0000256" key="2">
    <source>
        <dbReference type="SAM" id="Coils"/>
    </source>
</evidence>
<name>A0AAD3DMC1_9CHLO</name>
<organism evidence="4 5">
    <name type="scientific">Astrephomene gubernaculifera</name>
    <dbReference type="NCBI Taxonomy" id="47775"/>
    <lineage>
        <taxon>Eukaryota</taxon>
        <taxon>Viridiplantae</taxon>
        <taxon>Chlorophyta</taxon>
        <taxon>core chlorophytes</taxon>
        <taxon>Chlorophyceae</taxon>
        <taxon>CS clade</taxon>
        <taxon>Chlamydomonadales</taxon>
        <taxon>Astrephomenaceae</taxon>
        <taxon>Astrephomene</taxon>
    </lineage>
</organism>
<feature type="domain" description="RecF/RecN/SMC N-terminal" evidence="3">
    <location>
        <begin position="2"/>
        <end position="133"/>
    </location>
</feature>
<dbReference type="CDD" id="cd03272">
    <property type="entry name" value="ABC_SMC3_euk"/>
    <property type="match status" value="1"/>
</dbReference>
<evidence type="ECO:0000256" key="1">
    <source>
        <dbReference type="ARBA" id="ARBA00023306"/>
    </source>
</evidence>
<dbReference type="GO" id="GO:0051276">
    <property type="term" value="P:chromosome organization"/>
    <property type="evidence" value="ECO:0007669"/>
    <property type="project" value="UniProtKB-ARBA"/>
</dbReference>